<name>A0A1I5A1M8_PSUAM</name>
<dbReference type="CDD" id="cd08412">
    <property type="entry name" value="PBP2_PAO1_like"/>
    <property type="match status" value="1"/>
</dbReference>
<dbReference type="SUPFAM" id="SSF46785">
    <property type="entry name" value="Winged helix' DNA-binding domain"/>
    <property type="match status" value="1"/>
</dbReference>
<evidence type="ECO:0000256" key="4">
    <source>
        <dbReference type="ARBA" id="ARBA00023163"/>
    </source>
</evidence>
<dbReference type="SUPFAM" id="SSF53850">
    <property type="entry name" value="Periplasmic binding protein-like II"/>
    <property type="match status" value="1"/>
</dbReference>
<reference evidence="7 8" key="1">
    <citation type="submission" date="2016-10" db="EMBL/GenBank/DDBJ databases">
        <authorList>
            <person name="de Groot N.N."/>
        </authorList>
    </citation>
    <scope>NUCLEOTIDE SEQUENCE [LARGE SCALE GENOMIC DNA]</scope>
    <source>
        <strain evidence="7 8">CGMCC 4.1877</strain>
    </source>
</reference>
<evidence type="ECO:0000313" key="8">
    <source>
        <dbReference type="Proteomes" id="UP000199614"/>
    </source>
</evidence>
<dbReference type="FunFam" id="1.10.10.10:FF:000001">
    <property type="entry name" value="LysR family transcriptional regulator"/>
    <property type="match status" value="1"/>
</dbReference>
<dbReference type="InterPro" id="IPR036388">
    <property type="entry name" value="WH-like_DNA-bd_sf"/>
</dbReference>
<sequence>MSRQPDVTLTQMRYFAEAASLLSMTRAAEELRVAQSAVSAAVAQLERQVGTPLFIRQHARGLVLTAAGEELLRDVRGLLAHVGEVLDAARGRGDDVRGRIKLACMVTLVPFVLPDLLAELSAGCPGLEVEVLELEAAAVSTALRSGTVELAVTYDLGLGPGVAREAIAEAPPYVVLPPGHRLTDRPQVRLSELADEPMVLLDLPHSREYFRELLATAGAPPRIAYRSASVEAVRGMVARGLGFSVLNQQPVLDGTYSGGRVEARPIADDDAPALSVVVAWMESVRRTARARAVTDTAREVVRRLRSATGEQVGGTLQRPGSAEPPQRI</sequence>
<dbReference type="InterPro" id="IPR000847">
    <property type="entry name" value="LysR_HTH_N"/>
</dbReference>
<dbReference type="RefSeq" id="WP_093344317.1">
    <property type="nucleotide sequence ID" value="NZ_FOUY01000016.1"/>
</dbReference>
<dbReference type="PRINTS" id="PR00039">
    <property type="entry name" value="HTHLYSR"/>
</dbReference>
<dbReference type="OrthoDB" id="3461141at2"/>
<dbReference type="GO" id="GO:0032993">
    <property type="term" value="C:protein-DNA complex"/>
    <property type="evidence" value="ECO:0007669"/>
    <property type="project" value="TreeGrafter"/>
</dbReference>
<dbReference type="GO" id="GO:0003700">
    <property type="term" value="F:DNA-binding transcription factor activity"/>
    <property type="evidence" value="ECO:0007669"/>
    <property type="project" value="InterPro"/>
</dbReference>
<keyword evidence="8" id="KW-1185">Reference proteome</keyword>
<evidence type="ECO:0000256" key="5">
    <source>
        <dbReference type="SAM" id="MobiDB-lite"/>
    </source>
</evidence>
<evidence type="ECO:0000256" key="3">
    <source>
        <dbReference type="ARBA" id="ARBA00023125"/>
    </source>
</evidence>
<dbReference type="Proteomes" id="UP000199614">
    <property type="component" value="Unassembled WGS sequence"/>
</dbReference>
<dbReference type="AlphaFoldDB" id="A0A1I5A1M8"/>
<keyword evidence="3" id="KW-0238">DNA-binding</keyword>
<dbReference type="InterPro" id="IPR036390">
    <property type="entry name" value="WH_DNA-bd_sf"/>
</dbReference>
<keyword evidence="4" id="KW-0804">Transcription</keyword>
<dbReference type="STRING" id="260086.SAMN05216207_1016128"/>
<feature type="domain" description="HTH lysR-type" evidence="6">
    <location>
        <begin position="7"/>
        <end position="65"/>
    </location>
</feature>
<dbReference type="PROSITE" id="PS50931">
    <property type="entry name" value="HTH_LYSR"/>
    <property type="match status" value="1"/>
</dbReference>
<dbReference type="InterPro" id="IPR005119">
    <property type="entry name" value="LysR_subst-bd"/>
</dbReference>
<organism evidence="7 8">
    <name type="scientific">Pseudonocardia ammonioxydans</name>
    <dbReference type="NCBI Taxonomy" id="260086"/>
    <lineage>
        <taxon>Bacteria</taxon>
        <taxon>Bacillati</taxon>
        <taxon>Actinomycetota</taxon>
        <taxon>Actinomycetes</taxon>
        <taxon>Pseudonocardiales</taxon>
        <taxon>Pseudonocardiaceae</taxon>
        <taxon>Pseudonocardia</taxon>
    </lineage>
</organism>
<dbReference type="PANTHER" id="PTHR30346">
    <property type="entry name" value="TRANSCRIPTIONAL DUAL REGULATOR HCAR-RELATED"/>
    <property type="match status" value="1"/>
</dbReference>
<dbReference type="Pfam" id="PF03466">
    <property type="entry name" value="LysR_substrate"/>
    <property type="match status" value="1"/>
</dbReference>
<dbReference type="EMBL" id="FOUY01000016">
    <property type="protein sequence ID" value="SFN56169.1"/>
    <property type="molecule type" value="Genomic_DNA"/>
</dbReference>
<accession>A0A1I5A1M8</accession>
<evidence type="ECO:0000313" key="7">
    <source>
        <dbReference type="EMBL" id="SFN56169.1"/>
    </source>
</evidence>
<gene>
    <name evidence="7" type="ORF">SAMN05216207_1016128</name>
</gene>
<dbReference type="Pfam" id="PF00126">
    <property type="entry name" value="HTH_1"/>
    <property type="match status" value="1"/>
</dbReference>
<feature type="region of interest" description="Disordered" evidence="5">
    <location>
        <begin position="304"/>
        <end position="328"/>
    </location>
</feature>
<dbReference type="Gene3D" id="3.40.190.10">
    <property type="entry name" value="Periplasmic binding protein-like II"/>
    <property type="match status" value="2"/>
</dbReference>
<dbReference type="Gene3D" id="1.10.10.10">
    <property type="entry name" value="Winged helix-like DNA-binding domain superfamily/Winged helix DNA-binding domain"/>
    <property type="match status" value="1"/>
</dbReference>
<evidence type="ECO:0000256" key="2">
    <source>
        <dbReference type="ARBA" id="ARBA00023015"/>
    </source>
</evidence>
<protein>
    <submittedName>
        <fullName evidence="7">Transcriptional regulator, LysR family</fullName>
    </submittedName>
</protein>
<dbReference type="PANTHER" id="PTHR30346:SF0">
    <property type="entry name" value="HCA OPERON TRANSCRIPTIONAL ACTIVATOR HCAR"/>
    <property type="match status" value="1"/>
</dbReference>
<comment type="similarity">
    <text evidence="1">Belongs to the LysR transcriptional regulatory family.</text>
</comment>
<evidence type="ECO:0000256" key="1">
    <source>
        <dbReference type="ARBA" id="ARBA00009437"/>
    </source>
</evidence>
<proteinExistence type="inferred from homology"/>
<dbReference type="GO" id="GO:0003677">
    <property type="term" value="F:DNA binding"/>
    <property type="evidence" value="ECO:0007669"/>
    <property type="project" value="UniProtKB-KW"/>
</dbReference>
<evidence type="ECO:0000259" key="6">
    <source>
        <dbReference type="PROSITE" id="PS50931"/>
    </source>
</evidence>
<keyword evidence="2" id="KW-0805">Transcription regulation</keyword>